<dbReference type="PANTHER" id="PTHR37710">
    <property type="entry name" value="TRANSMEMBRANE PROTEIN"/>
    <property type="match status" value="1"/>
</dbReference>
<feature type="region of interest" description="Disordered" evidence="1">
    <location>
        <begin position="247"/>
        <end position="282"/>
    </location>
</feature>
<accession>A0AAN9EBD3</accession>
<name>A0AAN9EBD3_CROPI</name>
<gene>
    <name evidence="2" type="ORF">RIF29_41843</name>
</gene>
<evidence type="ECO:0000313" key="3">
    <source>
        <dbReference type="Proteomes" id="UP001372338"/>
    </source>
</evidence>
<organism evidence="2 3">
    <name type="scientific">Crotalaria pallida</name>
    <name type="common">Smooth rattlebox</name>
    <name type="synonym">Crotalaria striata</name>
    <dbReference type="NCBI Taxonomy" id="3830"/>
    <lineage>
        <taxon>Eukaryota</taxon>
        <taxon>Viridiplantae</taxon>
        <taxon>Streptophyta</taxon>
        <taxon>Embryophyta</taxon>
        <taxon>Tracheophyta</taxon>
        <taxon>Spermatophyta</taxon>
        <taxon>Magnoliopsida</taxon>
        <taxon>eudicotyledons</taxon>
        <taxon>Gunneridae</taxon>
        <taxon>Pentapetalae</taxon>
        <taxon>rosids</taxon>
        <taxon>fabids</taxon>
        <taxon>Fabales</taxon>
        <taxon>Fabaceae</taxon>
        <taxon>Papilionoideae</taxon>
        <taxon>50 kb inversion clade</taxon>
        <taxon>genistoids sensu lato</taxon>
        <taxon>core genistoids</taxon>
        <taxon>Crotalarieae</taxon>
        <taxon>Crotalaria</taxon>
    </lineage>
</organism>
<dbReference type="EMBL" id="JAYWIO010000008">
    <property type="protein sequence ID" value="KAK7246970.1"/>
    <property type="molecule type" value="Genomic_DNA"/>
</dbReference>
<dbReference type="Proteomes" id="UP001372338">
    <property type="component" value="Unassembled WGS sequence"/>
</dbReference>
<proteinExistence type="predicted"/>
<evidence type="ECO:0000313" key="2">
    <source>
        <dbReference type="EMBL" id="KAK7246970.1"/>
    </source>
</evidence>
<sequence>MSLRHRPLHACGVSILAIGDIAFAKTQNINGPLGSSLRRVTKLGKFVTPLIFAIQYQWLAILSFMDDHILTAEKLTEKLFPPSTYLFDKIDEIVLMIMSLPQKIDSVVSILFLKIIHHVPLLEWALTRVVSWLNDLVSMLGEEDSRVEEKTIGVDRNCNEHIEDSSSNDIKSEDSIESFPPISESCEAKNVKGVDDMAVPSPKKGSYKEVLLEKGKEESLYEKQMIDDYGDKGSSYKEALVRGKEEKKVVDGNECEGDLEKKNDGDSEENESDVTCQFERSESVKDKDDPLLELFESAWLMKPRY</sequence>
<protein>
    <submittedName>
        <fullName evidence="2">Uncharacterized protein</fullName>
    </submittedName>
</protein>
<evidence type="ECO:0000256" key="1">
    <source>
        <dbReference type="SAM" id="MobiDB-lite"/>
    </source>
</evidence>
<keyword evidence="3" id="KW-1185">Reference proteome</keyword>
<comment type="caution">
    <text evidence="2">The sequence shown here is derived from an EMBL/GenBank/DDBJ whole genome shotgun (WGS) entry which is preliminary data.</text>
</comment>
<dbReference type="AlphaFoldDB" id="A0AAN9EBD3"/>
<dbReference type="PANTHER" id="PTHR37710:SF1">
    <property type="entry name" value="TRANSMEMBRANE PROTEIN"/>
    <property type="match status" value="1"/>
</dbReference>
<reference evidence="2 3" key="1">
    <citation type="submission" date="2024-01" db="EMBL/GenBank/DDBJ databases">
        <title>The genomes of 5 underutilized Papilionoideae crops provide insights into root nodulation and disease resistanc.</title>
        <authorList>
            <person name="Yuan L."/>
        </authorList>
    </citation>
    <scope>NUCLEOTIDE SEQUENCE [LARGE SCALE GENOMIC DNA]</scope>
    <source>
        <strain evidence="2">ZHUSHIDOU_FW_LH</strain>
        <tissue evidence="2">Leaf</tissue>
    </source>
</reference>